<dbReference type="Pfam" id="PF13853">
    <property type="entry name" value="7tm_4"/>
    <property type="match status" value="1"/>
</dbReference>
<dbReference type="InterPro" id="IPR017452">
    <property type="entry name" value="GPCR_Rhodpsn_7TM"/>
</dbReference>
<dbReference type="Gene3D" id="1.20.1070.10">
    <property type="entry name" value="Rhodopsin 7-helix transmembrane proteins"/>
    <property type="match status" value="1"/>
</dbReference>
<reference evidence="13 14" key="1">
    <citation type="submission" date="2019-09" db="EMBL/GenBank/DDBJ databases">
        <title>Bird 10,000 Genomes (B10K) Project - Family phase.</title>
        <authorList>
            <person name="Zhang G."/>
        </authorList>
    </citation>
    <scope>NUCLEOTIDE SEQUENCE [LARGE SCALE GENOMIC DNA]</scope>
    <source>
        <strain evidence="13">B10K-MSB-01</strain>
    </source>
</reference>
<keyword evidence="14" id="KW-1185">Reference proteome</keyword>
<evidence type="ECO:0000259" key="12">
    <source>
        <dbReference type="PROSITE" id="PS50262"/>
    </source>
</evidence>
<evidence type="ECO:0000256" key="7">
    <source>
        <dbReference type="ARBA" id="ARBA00023040"/>
    </source>
</evidence>
<keyword evidence="4 11" id="KW-0812">Transmembrane</keyword>
<feature type="domain" description="G-protein coupled receptors family 1 profile" evidence="12">
    <location>
        <begin position="29"/>
        <end position="278"/>
    </location>
</feature>
<keyword evidence="7" id="KW-0297">G-protein coupled receptor</keyword>
<dbReference type="GO" id="GO:0005886">
    <property type="term" value="C:plasma membrane"/>
    <property type="evidence" value="ECO:0007669"/>
    <property type="project" value="UniProtKB-SubCell"/>
</dbReference>
<evidence type="ECO:0000313" key="14">
    <source>
        <dbReference type="Proteomes" id="UP000531559"/>
    </source>
</evidence>
<keyword evidence="10" id="KW-0807">Transducer</keyword>
<dbReference type="FunFam" id="1.20.1070.10:FF:000015">
    <property type="entry name" value="Olfactory receptor"/>
    <property type="match status" value="1"/>
</dbReference>
<feature type="transmembrane region" description="Helical" evidence="11">
    <location>
        <begin position="14"/>
        <end position="39"/>
    </location>
</feature>
<keyword evidence="2" id="KW-1003">Cell membrane</keyword>
<comment type="subcellular location">
    <subcellularLocation>
        <location evidence="1">Cell membrane</location>
        <topology evidence="1">Multi-pass membrane protein</topology>
    </subcellularLocation>
</comment>
<comment type="caution">
    <text evidence="13">The sequence shown here is derived from an EMBL/GenBank/DDBJ whole genome shotgun (WGS) entry which is preliminary data.</text>
</comment>
<keyword evidence="3" id="KW-0716">Sensory transduction</keyword>
<organism evidence="13 14">
    <name type="scientific">Nothocercus julius</name>
    <dbReference type="NCBI Taxonomy" id="2585813"/>
    <lineage>
        <taxon>Eukaryota</taxon>
        <taxon>Metazoa</taxon>
        <taxon>Chordata</taxon>
        <taxon>Craniata</taxon>
        <taxon>Vertebrata</taxon>
        <taxon>Euteleostomi</taxon>
        <taxon>Archelosauria</taxon>
        <taxon>Archosauria</taxon>
        <taxon>Dinosauria</taxon>
        <taxon>Saurischia</taxon>
        <taxon>Theropoda</taxon>
        <taxon>Coelurosauria</taxon>
        <taxon>Aves</taxon>
        <taxon>Palaeognathae</taxon>
        <taxon>Tinamiformes</taxon>
        <taxon>Tinamidae</taxon>
        <taxon>Nothocercus</taxon>
    </lineage>
</organism>
<feature type="non-terminal residue" evidence="13">
    <location>
        <position position="1"/>
    </location>
</feature>
<keyword evidence="5" id="KW-0552">Olfaction</keyword>
<dbReference type="OrthoDB" id="9975554at2759"/>
<accession>A0A7K7WPQ6</accession>
<keyword evidence="8 11" id="KW-0472">Membrane</keyword>
<dbReference type="PANTHER" id="PTHR26453">
    <property type="entry name" value="OLFACTORY RECEPTOR"/>
    <property type="match status" value="1"/>
</dbReference>
<gene>
    <name evidence="13" type="primary">Or10c1</name>
    <name evidence="13" type="ORF">NOTJUL_R14354</name>
</gene>
<evidence type="ECO:0000256" key="8">
    <source>
        <dbReference type="ARBA" id="ARBA00023136"/>
    </source>
</evidence>
<evidence type="ECO:0000313" key="13">
    <source>
        <dbReference type="EMBL" id="NXA55307.1"/>
    </source>
</evidence>
<evidence type="ECO:0000256" key="1">
    <source>
        <dbReference type="ARBA" id="ARBA00004651"/>
    </source>
</evidence>
<feature type="non-terminal residue" evidence="13">
    <location>
        <position position="280"/>
    </location>
</feature>
<feature type="transmembrane region" description="Helical" evidence="11">
    <location>
        <begin position="59"/>
        <end position="77"/>
    </location>
</feature>
<dbReference type="Proteomes" id="UP000531559">
    <property type="component" value="Unassembled WGS sequence"/>
</dbReference>
<evidence type="ECO:0000256" key="5">
    <source>
        <dbReference type="ARBA" id="ARBA00022725"/>
    </source>
</evidence>
<sequence>SSCKVFLSVLKSRFCYLLCCSLYLVILAGNMVINLVILLDATLHKSMYFFLKNLPVLELIYSSVTIPKIIVSLLLNSKHISIMAFATQMYLFLSLGSTESALLTTMAYDWYVAICHPLQYPSIMNKRLCILLAITSQTIDIPAQILQTGLLFSLPFCSSNKINHIFCDPVLLLTMACSDTSVNETMIYIISAFFGLAPFSMIVVSYSSILITILKIPTIKGRRKTFSTCFSHLTMLALFYVSGFINYLQPKSKILPDTDKLLCLFYTVFPAILNPFIYSL</sequence>
<feature type="transmembrane region" description="Helical" evidence="11">
    <location>
        <begin position="226"/>
        <end position="249"/>
    </location>
</feature>
<dbReference type="PRINTS" id="PR00237">
    <property type="entry name" value="GPCRRHODOPSN"/>
</dbReference>
<dbReference type="SUPFAM" id="SSF81321">
    <property type="entry name" value="Family A G protein-coupled receptor-like"/>
    <property type="match status" value="1"/>
</dbReference>
<proteinExistence type="predicted"/>
<evidence type="ECO:0000256" key="11">
    <source>
        <dbReference type="SAM" id="Phobius"/>
    </source>
</evidence>
<protein>
    <submittedName>
        <fullName evidence="13">O10C1 protein</fullName>
    </submittedName>
</protein>
<evidence type="ECO:0000256" key="4">
    <source>
        <dbReference type="ARBA" id="ARBA00022692"/>
    </source>
</evidence>
<evidence type="ECO:0000256" key="3">
    <source>
        <dbReference type="ARBA" id="ARBA00022606"/>
    </source>
</evidence>
<dbReference type="InterPro" id="IPR000276">
    <property type="entry name" value="GPCR_Rhodpsn"/>
</dbReference>
<dbReference type="GO" id="GO:0004984">
    <property type="term" value="F:olfactory receptor activity"/>
    <property type="evidence" value="ECO:0007669"/>
    <property type="project" value="InterPro"/>
</dbReference>
<dbReference type="PRINTS" id="PR00245">
    <property type="entry name" value="OLFACTORYR"/>
</dbReference>
<feature type="transmembrane region" description="Helical" evidence="11">
    <location>
        <begin position="187"/>
        <end position="214"/>
    </location>
</feature>
<dbReference type="EMBL" id="VZSV01000275">
    <property type="protein sequence ID" value="NXA55307.1"/>
    <property type="molecule type" value="Genomic_DNA"/>
</dbReference>
<dbReference type="PROSITE" id="PS50262">
    <property type="entry name" value="G_PROTEIN_RECEP_F1_2"/>
    <property type="match status" value="1"/>
</dbReference>
<dbReference type="InterPro" id="IPR000725">
    <property type="entry name" value="Olfact_rcpt"/>
</dbReference>
<evidence type="ECO:0000256" key="2">
    <source>
        <dbReference type="ARBA" id="ARBA00022475"/>
    </source>
</evidence>
<keyword evidence="9" id="KW-0675">Receptor</keyword>
<name>A0A7K7WPQ6_9AVES</name>
<dbReference type="GO" id="GO:0004930">
    <property type="term" value="F:G protein-coupled receptor activity"/>
    <property type="evidence" value="ECO:0007669"/>
    <property type="project" value="UniProtKB-KW"/>
</dbReference>
<evidence type="ECO:0000256" key="6">
    <source>
        <dbReference type="ARBA" id="ARBA00022989"/>
    </source>
</evidence>
<feature type="transmembrane region" description="Helical" evidence="11">
    <location>
        <begin position="261"/>
        <end position="278"/>
    </location>
</feature>
<keyword evidence="6 11" id="KW-1133">Transmembrane helix</keyword>
<evidence type="ECO:0000256" key="9">
    <source>
        <dbReference type="ARBA" id="ARBA00023170"/>
    </source>
</evidence>
<dbReference type="AlphaFoldDB" id="A0A7K7WPQ6"/>
<evidence type="ECO:0000256" key="10">
    <source>
        <dbReference type="ARBA" id="ARBA00023224"/>
    </source>
</evidence>